<sequence length="643" mass="70665">MRPYALMGTRLGYHIKIMEPDNPWKWNVKELARRNQHGVGAEAITKMKECYEHNVSVEKVLNCERKVEEKKGENEFETSKGTGPDNGHPSSTFPRSLTERGSEKTFLGEEEAASNFNTRRRLKGFHKDESRDAFKAGKSVGIQNDADQEKVKESSKYEESEVNCGSDAEYLNEEFVKNETNASRNPQRVPKARAGRTPDDRLLLSSKLPAAISADSTMSKQQEEPPFNNLLLEQVLVKQSDTSPLSHSVRTVDGADEDLLEEAASPLLSRSSISGIETAVSSEGDAPVFSVPFGDAHRSVCDLSTDVVLNRILSENSKCESEKEASSLARVCEVDADVTSIRNVSQNKRLHENEGLATPPPLSVILASASRTKPKRRETISSNSKDQLAGERKFFEENTTQQYKNPEAEEKSEQISEFSDLYELTQREFQTSRKQEQKTSAGDASGQILTDVSKPVSSGDSDSVVPALVEFLKTCFPDVDEDLMNSLLSANGGDVLKVVEELLADDGSLPAFSDDISVSTEQPSTSGAMSPFSDTRRISVSEQSSIRSITEKLDSKKPTDDVVGIVQHSCVSPAKSSPERPTRVEHANAPRSLSPKSPSPAQSPGTFQLALEPAVALHLIEVFGQFAGVDFQGLSRFMYVFFQ</sequence>
<organism evidence="3 4">
    <name type="scientific">Acropora cervicornis</name>
    <name type="common">Staghorn coral</name>
    <dbReference type="NCBI Taxonomy" id="6130"/>
    <lineage>
        <taxon>Eukaryota</taxon>
        <taxon>Metazoa</taxon>
        <taxon>Cnidaria</taxon>
        <taxon>Anthozoa</taxon>
        <taxon>Hexacorallia</taxon>
        <taxon>Scleractinia</taxon>
        <taxon>Astrocoeniina</taxon>
        <taxon>Acroporidae</taxon>
        <taxon>Acropora</taxon>
    </lineage>
</organism>
<feature type="compositionally biased region" description="Polar residues" evidence="1">
    <location>
        <begin position="516"/>
        <end position="528"/>
    </location>
</feature>
<proteinExistence type="predicted"/>
<dbReference type="Proteomes" id="UP001249851">
    <property type="component" value="Unassembled WGS sequence"/>
</dbReference>
<dbReference type="InterPro" id="IPR003892">
    <property type="entry name" value="CUE"/>
</dbReference>
<dbReference type="EMBL" id="JARQWQ010000025">
    <property type="protein sequence ID" value="KAK2563384.1"/>
    <property type="molecule type" value="Genomic_DNA"/>
</dbReference>
<evidence type="ECO:0000259" key="2">
    <source>
        <dbReference type="PROSITE" id="PS51140"/>
    </source>
</evidence>
<protein>
    <submittedName>
        <fullName evidence="3">NEDD4-binding protein 2-like 1</fullName>
    </submittedName>
</protein>
<dbReference type="CDD" id="cd14279">
    <property type="entry name" value="CUE"/>
    <property type="match status" value="1"/>
</dbReference>
<comment type="caution">
    <text evidence="3">The sequence shown here is derived from an EMBL/GenBank/DDBJ whole genome shotgun (WGS) entry which is preliminary data.</text>
</comment>
<dbReference type="GO" id="GO:0005634">
    <property type="term" value="C:nucleus"/>
    <property type="evidence" value="ECO:0007669"/>
    <property type="project" value="TreeGrafter"/>
</dbReference>
<evidence type="ECO:0000313" key="3">
    <source>
        <dbReference type="EMBL" id="KAK2563384.1"/>
    </source>
</evidence>
<feature type="compositionally biased region" description="Basic and acidic residues" evidence="1">
    <location>
        <begin position="69"/>
        <end position="78"/>
    </location>
</feature>
<feature type="compositionally biased region" description="Basic and acidic residues" evidence="1">
    <location>
        <begin position="147"/>
        <end position="157"/>
    </location>
</feature>
<name>A0AAD9QLA2_ACRCE</name>
<dbReference type="PANTHER" id="PTHR46535">
    <property type="entry name" value="NEDD4-BINDING PROTEIN 2"/>
    <property type="match status" value="1"/>
</dbReference>
<dbReference type="PROSITE" id="PS51140">
    <property type="entry name" value="CUE"/>
    <property type="match status" value="1"/>
</dbReference>
<feature type="compositionally biased region" description="Basic and acidic residues" evidence="1">
    <location>
        <begin position="97"/>
        <end position="107"/>
    </location>
</feature>
<feature type="region of interest" description="Disordered" evidence="1">
    <location>
        <begin position="570"/>
        <end position="605"/>
    </location>
</feature>
<dbReference type="AlphaFoldDB" id="A0AAD9QLA2"/>
<feature type="region of interest" description="Disordered" evidence="1">
    <location>
        <begin position="428"/>
        <end position="460"/>
    </location>
</feature>
<feature type="region of interest" description="Disordered" evidence="1">
    <location>
        <begin position="514"/>
        <end position="537"/>
    </location>
</feature>
<evidence type="ECO:0000313" key="4">
    <source>
        <dbReference type="Proteomes" id="UP001249851"/>
    </source>
</evidence>
<feature type="compositionally biased region" description="Low complexity" evidence="1">
    <location>
        <begin position="451"/>
        <end position="460"/>
    </location>
</feature>
<reference evidence="3" key="2">
    <citation type="journal article" date="2023" name="Science">
        <title>Genomic signatures of disease resistance in endangered staghorn corals.</title>
        <authorList>
            <person name="Vollmer S.V."/>
            <person name="Selwyn J.D."/>
            <person name="Despard B.A."/>
            <person name="Roesel C.L."/>
        </authorList>
    </citation>
    <scope>NUCLEOTIDE SEQUENCE</scope>
    <source>
        <strain evidence="3">K2</strain>
    </source>
</reference>
<keyword evidence="4" id="KW-1185">Reference proteome</keyword>
<dbReference type="PANTHER" id="PTHR46535:SF1">
    <property type="entry name" value="NEDD4-BINDING PROTEIN 2"/>
    <property type="match status" value="1"/>
</dbReference>
<feature type="compositionally biased region" description="Basic and acidic residues" evidence="1">
    <location>
        <begin position="125"/>
        <end position="135"/>
    </location>
</feature>
<feature type="region of interest" description="Disordered" evidence="1">
    <location>
        <begin position="69"/>
        <end position="157"/>
    </location>
</feature>
<feature type="domain" description="CUE" evidence="2">
    <location>
        <begin position="464"/>
        <end position="509"/>
    </location>
</feature>
<accession>A0AAD9QLA2</accession>
<dbReference type="GO" id="GO:0004519">
    <property type="term" value="F:endonuclease activity"/>
    <property type="evidence" value="ECO:0007669"/>
    <property type="project" value="TreeGrafter"/>
</dbReference>
<evidence type="ECO:0000256" key="1">
    <source>
        <dbReference type="SAM" id="MobiDB-lite"/>
    </source>
</evidence>
<dbReference type="GO" id="GO:0043130">
    <property type="term" value="F:ubiquitin binding"/>
    <property type="evidence" value="ECO:0007669"/>
    <property type="project" value="InterPro"/>
</dbReference>
<reference evidence="3" key="1">
    <citation type="journal article" date="2023" name="G3 (Bethesda)">
        <title>Whole genome assembly and annotation of the endangered Caribbean coral Acropora cervicornis.</title>
        <authorList>
            <person name="Selwyn J.D."/>
            <person name="Vollmer S.V."/>
        </authorList>
    </citation>
    <scope>NUCLEOTIDE SEQUENCE</scope>
    <source>
        <strain evidence="3">K2</strain>
    </source>
</reference>
<feature type="compositionally biased region" description="Basic and acidic residues" evidence="1">
    <location>
        <begin position="577"/>
        <end position="588"/>
    </location>
</feature>
<feature type="region of interest" description="Disordered" evidence="1">
    <location>
        <begin position="178"/>
        <end position="201"/>
    </location>
</feature>
<dbReference type="Gene3D" id="1.10.8.10">
    <property type="entry name" value="DNA helicase RuvA subunit, C-terminal domain"/>
    <property type="match status" value="1"/>
</dbReference>
<gene>
    <name evidence="3" type="ORF">P5673_013080</name>
</gene>
<dbReference type="InterPro" id="IPR052772">
    <property type="entry name" value="Endo/PolyKinase_Domain-Protein"/>
</dbReference>
<feature type="compositionally biased region" description="Polar residues" evidence="1">
    <location>
        <begin position="438"/>
        <end position="450"/>
    </location>
</feature>
<feature type="region of interest" description="Disordered" evidence="1">
    <location>
        <begin position="369"/>
        <end position="415"/>
    </location>
</feature>
<feature type="compositionally biased region" description="Polar residues" evidence="1">
    <location>
        <begin position="594"/>
        <end position="605"/>
    </location>
</feature>